<evidence type="ECO:0000259" key="3">
    <source>
        <dbReference type="Pfam" id="PF00109"/>
    </source>
</evidence>
<dbReference type="STRING" id="3750.A0A498HWH2"/>
<reference evidence="4 5" key="1">
    <citation type="submission" date="2018-10" db="EMBL/GenBank/DDBJ databases">
        <title>A high-quality apple genome assembly.</title>
        <authorList>
            <person name="Hu J."/>
        </authorList>
    </citation>
    <scope>NUCLEOTIDE SEQUENCE [LARGE SCALE GENOMIC DNA]</scope>
    <source>
        <strain evidence="5">cv. HFTH1</strain>
        <tissue evidence="4">Young leaf</tissue>
    </source>
</reference>
<dbReference type="Proteomes" id="UP000290289">
    <property type="component" value="Chromosome 15"/>
</dbReference>
<sequence>MVTLLGCRVEMTWKRLIKGDCGIRALTPEDIKINGFDSDTQSYTFDQLTFKVAAMVSCESNPGEFTEELWLNSKDVSVGGGTKSISDILDAAQMICEKLSHFFIPQVLINMASGHVSMKYGFQGPYHATVTSCVTRTHSLGDATRMIQFGDSDVMVAGGTESNIDALSTIGFCKYVVPLLYNIIRIFVT</sequence>
<dbReference type="Gene3D" id="3.40.47.10">
    <property type="match status" value="2"/>
</dbReference>
<evidence type="ECO:0000256" key="1">
    <source>
        <dbReference type="ARBA" id="ARBA00013191"/>
    </source>
</evidence>
<dbReference type="InterPro" id="IPR000794">
    <property type="entry name" value="Beta-ketoacyl_synthase"/>
</dbReference>
<feature type="domain" description="Beta-ketoacyl synthase-like N-terminal" evidence="3">
    <location>
        <begin position="87"/>
        <end position="174"/>
    </location>
</feature>
<dbReference type="EMBL" id="RDQH01000341">
    <property type="protein sequence ID" value="RXH75806.1"/>
    <property type="molecule type" value="Genomic_DNA"/>
</dbReference>
<comment type="caution">
    <text evidence="4">The sequence shown here is derived from an EMBL/GenBank/DDBJ whole genome shotgun (WGS) entry which is preliminary data.</text>
</comment>
<dbReference type="InterPro" id="IPR016039">
    <property type="entry name" value="Thiolase-like"/>
</dbReference>
<gene>
    <name evidence="4" type="ORF">DVH24_039505</name>
</gene>
<protein>
    <recommendedName>
        <fullName evidence="1">beta-ketoacyl-[acyl-carrier-protein] synthase I</fullName>
        <ecNumber evidence="1">2.3.1.41</ecNumber>
    </recommendedName>
</protein>
<proteinExistence type="predicted"/>
<dbReference type="Pfam" id="PF00109">
    <property type="entry name" value="ketoacyl-synt"/>
    <property type="match status" value="1"/>
</dbReference>
<dbReference type="InterPro" id="IPR014030">
    <property type="entry name" value="Ketoacyl_synth_N"/>
</dbReference>
<evidence type="ECO:0000313" key="5">
    <source>
        <dbReference type="Proteomes" id="UP000290289"/>
    </source>
</evidence>
<dbReference type="AlphaFoldDB" id="A0A498HWH2"/>
<dbReference type="SUPFAM" id="SSF53901">
    <property type="entry name" value="Thiolase-like"/>
    <property type="match status" value="1"/>
</dbReference>
<dbReference type="GO" id="GO:0005739">
    <property type="term" value="C:mitochondrion"/>
    <property type="evidence" value="ECO:0007669"/>
    <property type="project" value="TreeGrafter"/>
</dbReference>
<keyword evidence="5" id="KW-1185">Reference proteome</keyword>
<evidence type="ECO:0000256" key="2">
    <source>
        <dbReference type="ARBA" id="ARBA00022679"/>
    </source>
</evidence>
<evidence type="ECO:0000313" key="4">
    <source>
        <dbReference type="EMBL" id="RXH75806.1"/>
    </source>
</evidence>
<dbReference type="GO" id="GO:0004315">
    <property type="term" value="F:3-oxoacyl-[acyl-carrier-protein] synthase activity"/>
    <property type="evidence" value="ECO:0007669"/>
    <property type="project" value="UniProtKB-EC"/>
</dbReference>
<keyword evidence="2" id="KW-0808">Transferase</keyword>
<dbReference type="PANTHER" id="PTHR11712">
    <property type="entry name" value="POLYKETIDE SYNTHASE-RELATED"/>
    <property type="match status" value="1"/>
</dbReference>
<name>A0A498HWH2_MALDO</name>
<dbReference type="GO" id="GO:0006633">
    <property type="term" value="P:fatty acid biosynthetic process"/>
    <property type="evidence" value="ECO:0007669"/>
    <property type="project" value="TreeGrafter"/>
</dbReference>
<dbReference type="PANTHER" id="PTHR11712:SF297">
    <property type="entry name" value="3-OXOACYL-[ACYL-CARRIER-PROTEIN] SYNTHASE, MITOCHONDRIAL"/>
    <property type="match status" value="1"/>
</dbReference>
<accession>A0A498HWH2</accession>
<dbReference type="EC" id="2.3.1.41" evidence="1"/>
<organism evidence="4 5">
    <name type="scientific">Malus domestica</name>
    <name type="common">Apple</name>
    <name type="synonym">Pyrus malus</name>
    <dbReference type="NCBI Taxonomy" id="3750"/>
    <lineage>
        <taxon>Eukaryota</taxon>
        <taxon>Viridiplantae</taxon>
        <taxon>Streptophyta</taxon>
        <taxon>Embryophyta</taxon>
        <taxon>Tracheophyta</taxon>
        <taxon>Spermatophyta</taxon>
        <taxon>Magnoliopsida</taxon>
        <taxon>eudicotyledons</taxon>
        <taxon>Gunneridae</taxon>
        <taxon>Pentapetalae</taxon>
        <taxon>rosids</taxon>
        <taxon>fabids</taxon>
        <taxon>Rosales</taxon>
        <taxon>Rosaceae</taxon>
        <taxon>Amygdaloideae</taxon>
        <taxon>Maleae</taxon>
        <taxon>Malus</taxon>
    </lineage>
</organism>